<gene>
    <name evidence="4" type="ORF">BN1224_H12_DW_00010</name>
</gene>
<feature type="transmembrane region" description="Helical" evidence="2">
    <location>
        <begin position="68"/>
        <end position="88"/>
    </location>
</feature>
<sequence>NIMTDSNPLPSYTDASLYRTPAKHSYPIRLPLNRTDRIEKILKIVTLTLALACALGFSIAAGILAMPIFSAVVVITLAIAAVSLYSLLKKPKLYEILPQIEPESEQSSLSPSPQPPEQQDLPLQIDPLPDPESLPEVSLADLTTPPEELTAITVTPGYEALLEQNWDLLPSLAAVDPSFTTETPQQPCFIWKLKDSKLIFISTSGDIAVPRIKTQGRVMIVNAANENISREGGGTNKALSLATSLQCWNASRLPRAHSRSGSQLQPGECRSAKWENSDHTSNDHVPGKAHFLAQLLGPEAAKCNNDPKQAFEVSKKAFHNLFQEAEIIGVDVIQLPLIGCNLFAPSRLLNLGKTRAEWIEAIKLALITSLQDFGWEQDNQEEQKIIILTDKDQPPIIPPRFDLTTP</sequence>
<protein>
    <recommendedName>
        <fullName evidence="3">Macro domain-containing protein</fullName>
    </recommendedName>
</protein>
<dbReference type="Gene3D" id="3.40.220.10">
    <property type="entry name" value="Leucine Aminopeptidase, subunit E, domain 1"/>
    <property type="match status" value="1"/>
</dbReference>
<dbReference type="InterPro" id="IPR043472">
    <property type="entry name" value="Macro_dom-like"/>
</dbReference>
<feature type="region of interest" description="Disordered" evidence="1">
    <location>
        <begin position="104"/>
        <end position="127"/>
    </location>
</feature>
<feature type="non-terminal residue" evidence="4">
    <location>
        <position position="1"/>
    </location>
</feature>
<feature type="domain" description="Macro" evidence="3">
    <location>
        <begin position="187"/>
        <end position="405"/>
    </location>
</feature>
<dbReference type="PROSITE" id="PS51154">
    <property type="entry name" value="MACRO"/>
    <property type="match status" value="1"/>
</dbReference>
<name>A0A0F7WU36_CHLPN</name>
<dbReference type="SUPFAM" id="SSF52949">
    <property type="entry name" value="Macro domain-like"/>
    <property type="match status" value="1"/>
</dbReference>
<dbReference type="AlphaFoldDB" id="A0A0F7WU36"/>
<evidence type="ECO:0000313" key="4">
    <source>
        <dbReference type="EMBL" id="CRI43605.1"/>
    </source>
</evidence>
<reference evidence="4" key="1">
    <citation type="submission" date="2015-05" db="EMBL/GenBank/DDBJ databases">
        <authorList>
            <person name="Rattei Thomas"/>
        </authorList>
    </citation>
    <scope>NUCLEOTIDE SEQUENCE</scope>
    <source>
        <strain evidence="4">H12</strain>
    </source>
</reference>
<evidence type="ECO:0000256" key="1">
    <source>
        <dbReference type="SAM" id="MobiDB-lite"/>
    </source>
</evidence>
<evidence type="ECO:0000259" key="3">
    <source>
        <dbReference type="PROSITE" id="PS51154"/>
    </source>
</evidence>
<keyword evidence="2" id="KW-0472">Membrane</keyword>
<dbReference type="InterPro" id="IPR002589">
    <property type="entry name" value="Macro_dom"/>
</dbReference>
<keyword evidence="2" id="KW-0812">Transmembrane</keyword>
<evidence type="ECO:0000256" key="2">
    <source>
        <dbReference type="SAM" id="Phobius"/>
    </source>
</evidence>
<feature type="transmembrane region" description="Helical" evidence="2">
    <location>
        <begin position="41"/>
        <end position="62"/>
    </location>
</feature>
<keyword evidence="2" id="KW-1133">Transmembrane helix</keyword>
<accession>A0A0F7WU36</accession>
<dbReference type="EMBL" id="LN847177">
    <property type="protein sequence ID" value="CRI43605.1"/>
    <property type="molecule type" value="Genomic_DNA"/>
</dbReference>
<dbReference type="SMART" id="SM00506">
    <property type="entry name" value="A1pp"/>
    <property type="match status" value="1"/>
</dbReference>
<proteinExistence type="predicted"/>
<organism evidence="4">
    <name type="scientific">Chlamydia pneumoniae</name>
    <name type="common">Chlamydophila pneumoniae</name>
    <dbReference type="NCBI Taxonomy" id="83558"/>
    <lineage>
        <taxon>Bacteria</taxon>
        <taxon>Pseudomonadati</taxon>
        <taxon>Chlamydiota</taxon>
        <taxon>Chlamydiia</taxon>
        <taxon>Chlamydiales</taxon>
        <taxon>Chlamydiaceae</taxon>
        <taxon>Chlamydia/Chlamydophila group</taxon>
        <taxon>Chlamydia</taxon>
    </lineage>
</organism>